<evidence type="ECO:0000259" key="4">
    <source>
        <dbReference type="Pfam" id="PF13891"/>
    </source>
</evidence>
<sequence length="218" mass="24586">MAESSSASSPLRPVTVDGGDDDLALMNSQVLTREEVIRRRFRRVKQLGQCYRAHYWALMEELKSKYRDYYWTYGKSPFNYHNQNGVVLGGGDDIVRCRFSGCKTRAMALTNYCHLHILSDSKQKLYQGCRTVAKNLASGPSFCNKPVLISVVPPACPNHHSSGEKCLARALRRAGSGNTFPTKCKPLKFNVIASEFVHQIQKNRMLPLKETTPKVETE</sequence>
<evidence type="ECO:0000313" key="5">
    <source>
        <dbReference type="EMBL" id="KAL2335101.1"/>
    </source>
</evidence>
<proteinExistence type="predicted"/>
<evidence type="ECO:0000256" key="3">
    <source>
        <dbReference type="SAM" id="MobiDB-lite"/>
    </source>
</evidence>
<dbReference type="EMBL" id="JBGMDY010000005">
    <property type="protein sequence ID" value="KAL2335101.1"/>
    <property type="molecule type" value="Genomic_DNA"/>
</dbReference>
<feature type="region of interest" description="Disordered" evidence="3">
    <location>
        <begin position="1"/>
        <end position="20"/>
    </location>
</feature>
<accession>A0ABD1MH87</accession>
<evidence type="ECO:0000256" key="1">
    <source>
        <dbReference type="ARBA" id="ARBA00004123"/>
    </source>
</evidence>
<name>A0ABD1MH87_9FABA</name>
<feature type="domain" description="KANL2-like probable zinc-finger" evidence="4">
    <location>
        <begin position="97"/>
        <end position="160"/>
    </location>
</feature>
<dbReference type="Pfam" id="PF13891">
    <property type="entry name" value="zf-C3HC3H_KANSL2"/>
    <property type="match status" value="1"/>
</dbReference>
<evidence type="ECO:0000313" key="6">
    <source>
        <dbReference type="Proteomes" id="UP001603857"/>
    </source>
</evidence>
<gene>
    <name evidence="5" type="ORF">Fmac_016314</name>
</gene>
<comment type="caution">
    <text evidence="5">The sequence shown here is derived from an EMBL/GenBank/DDBJ whole genome shotgun (WGS) entry which is preliminary data.</text>
</comment>
<dbReference type="Proteomes" id="UP001603857">
    <property type="component" value="Unassembled WGS sequence"/>
</dbReference>
<dbReference type="PANTHER" id="PTHR13453:SF7">
    <property type="entry name" value="KAT8 REGULATORY NSL COMPLEX SUBUNIT 2"/>
    <property type="match status" value="1"/>
</dbReference>
<dbReference type="InterPro" id="IPR025927">
    <property type="entry name" value="Znf_KANL2-like"/>
</dbReference>
<keyword evidence="6" id="KW-1185">Reference proteome</keyword>
<protein>
    <recommendedName>
        <fullName evidence="4">KANL2-like probable zinc-finger domain-containing protein</fullName>
    </recommendedName>
</protein>
<dbReference type="PANTHER" id="PTHR13453">
    <property type="entry name" value="KAT8 REGULATORY NSL COMPLEX SUBUNIT 2"/>
    <property type="match status" value="1"/>
</dbReference>
<comment type="subcellular location">
    <subcellularLocation>
        <location evidence="1">Nucleus</location>
    </subcellularLocation>
</comment>
<organism evidence="5 6">
    <name type="scientific">Flemingia macrophylla</name>
    <dbReference type="NCBI Taxonomy" id="520843"/>
    <lineage>
        <taxon>Eukaryota</taxon>
        <taxon>Viridiplantae</taxon>
        <taxon>Streptophyta</taxon>
        <taxon>Embryophyta</taxon>
        <taxon>Tracheophyta</taxon>
        <taxon>Spermatophyta</taxon>
        <taxon>Magnoliopsida</taxon>
        <taxon>eudicotyledons</taxon>
        <taxon>Gunneridae</taxon>
        <taxon>Pentapetalae</taxon>
        <taxon>rosids</taxon>
        <taxon>fabids</taxon>
        <taxon>Fabales</taxon>
        <taxon>Fabaceae</taxon>
        <taxon>Papilionoideae</taxon>
        <taxon>50 kb inversion clade</taxon>
        <taxon>NPAAA clade</taxon>
        <taxon>indigoferoid/millettioid clade</taxon>
        <taxon>Phaseoleae</taxon>
        <taxon>Flemingia</taxon>
    </lineage>
</organism>
<dbReference type="InterPro" id="IPR026316">
    <property type="entry name" value="NSL2"/>
</dbReference>
<dbReference type="GO" id="GO:0005634">
    <property type="term" value="C:nucleus"/>
    <property type="evidence" value="ECO:0007669"/>
    <property type="project" value="UniProtKB-SubCell"/>
</dbReference>
<evidence type="ECO:0000256" key="2">
    <source>
        <dbReference type="ARBA" id="ARBA00023242"/>
    </source>
</evidence>
<dbReference type="AlphaFoldDB" id="A0ABD1MH87"/>
<keyword evidence="2" id="KW-0539">Nucleus</keyword>
<reference evidence="5 6" key="1">
    <citation type="submission" date="2024-08" db="EMBL/GenBank/DDBJ databases">
        <title>Insights into the chromosomal genome structure of Flemingia macrophylla.</title>
        <authorList>
            <person name="Ding Y."/>
            <person name="Zhao Y."/>
            <person name="Bi W."/>
            <person name="Wu M."/>
            <person name="Zhao G."/>
            <person name="Gong Y."/>
            <person name="Li W."/>
            <person name="Zhang P."/>
        </authorList>
    </citation>
    <scope>NUCLEOTIDE SEQUENCE [LARGE SCALE GENOMIC DNA]</scope>
    <source>
        <strain evidence="5">DYQJB</strain>
        <tissue evidence="5">Leaf</tissue>
    </source>
</reference>